<dbReference type="InterPro" id="IPR036093">
    <property type="entry name" value="NAC_dom_sf"/>
</dbReference>
<dbReference type="PANTHER" id="PTHR31719">
    <property type="entry name" value="NAC TRANSCRIPTION FACTOR 56"/>
    <property type="match status" value="1"/>
</dbReference>
<keyword evidence="8" id="KW-1185">Reference proteome</keyword>
<feature type="domain" description="NAC" evidence="6">
    <location>
        <begin position="11"/>
        <end position="172"/>
    </location>
</feature>
<dbReference type="Gramene" id="TVU50805">
    <property type="protein sequence ID" value="TVU50805"/>
    <property type="gene ID" value="EJB05_02195"/>
</dbReference>
<keyword evidence="3" id="KW-0804">Transcription</keyword>
<dbReference type="AlphaFoldDB" id="A0A5J9WSG1"/>
<organism evidence="7 8">
    <name type="scientific">Eragrostis curvula</name>
    <name type="common">weeping love grass</name>
    <dbReference type="NCBI Taxonomy" id="38414"/>
    <lineage>
        <taxon>Eukaryota</taxon>
        <taxon>Viridiplantae</taxon>
        <taxon>Streptophyta</taxon>
        <taxon>Embryophyta</taxon>
        <taxon>Tracheophyta</taxon>
        <taxon>Spermatophyta</taxon>
        <taxon>Magnoliopsida</taxon>
        <taxon>Liliopsida</taxon>
        <taxon>Poales</taxon>
        <taxon>Poaceae</taxon>
        <taxon>PACMAD clade</taxon>
        <taxon>Chloridoideae</taxon>
        <taxon>Eragrostideae</taxon>
        <taxon>Eragrostidinae</taxon>
        <taxon>Eragrostis</taxon>
    </lineage>
</organism>
<feature type="region of interest" description="Disordered" evidence="5">
    <location>
        <begin position="130"/>
        <end position="159"/>
    </location>
</feature>
<dbReference type="OrthoDB" id="694368at2759"/>
<keyword evidence="4" id="KW-0539">Nucleus</keyword>
<feature type="region of interest" description="Disordered" evidence="5">
    <location>
        <begin position="313"/>
        <end position="334"/>
    </location>
</feature>
<dbReference type="PANTHER" id="PTHR31719:SF243">
    <property type="entry name" value="NAC DOMAIN-CONTAINING PROTEIN"/>
    <property type="match status" value="1"/>
</dbReference>
<dbReference type="PROSITE" id="PS51005">
    <property type="entry name" value="NAC"/>
    <property type="match status" value="1"/>
</dbReference>
<keyword evidence="1" id="KW-0805">Transcription regulation</keyword>
<feature type="non-terminal residue" evidence="7">
    <location>
        <position position="1"/>
    </location>
</feature>
<evidence type="ECO:0000259" key="6">
    <source>
        <dbReference type="PROSITE" id="PS51005"/>
    </source>
</evidence>
<accession>A0A5J9WSG1</accession>
<dbReference type="SUPFAM" id="SSF101941">
    <property type="entry name" value="NAC domain"/>
    <property type="match status" value="1"/>
</dbReference>
<evidence type="ECO:0000313" key="8">
    <source>
        <dbReference type="Proteomes" id="UP000324897"/>
    </source>
</evidence>
<sequence length="334" mass="36397">MEVAAARRPVVPPGYRFTPLPEELIRCYLNPWVTGRHVPDGVVVAADIYAEDPDALTSRFAHAGHDGNWYFLCVARWKGGKAGTRMNRCVGFEYRAAGDRKTAWIMEEFVTNLKEATDGDGVRVLCKVHRSPRAAPPPDEEEEASKVESSKKRRPEQQLREENDIECYYANNATEAGGQAAGEESYELAGSSKRPRLQQHGLAACTVTVAPSPIEVRYCYGYAGTSAQDAAAAFSTTTLQHQRSVMEQGVGFYCPSSVNGSSVGIRDGEPEPLAMERAGVEGYGLSQMDYSFGMTADDGVDVDEWLVKEILRPHEATDGVEDDSDPGGAYAAES</sequence>
<evidence type="ECO:0000256" key="5">
    <source>
        <dbReference type="SAM" id="MobiDB-lite"/>
    </source>
</evidence>
<evidence type="ECO:0000256" key="3">
    <source>
        <dbReference type="ARBA" id="ARBA00023163"/>
    </source>
</evidence>
<dbReference type="GO" id="GO:0006355">
    <property type="term" value="P:regulation of DNA-templated transcription"/>
    <property type="evidence" value="ECO:0007669"/>
    <property type="project" value="InterPro"/>
</dbReference>
<dbReference type="EMBL" id="RWGY01000002">
    <property type="protein sequence ID" value="TVU50805.1"/>
    <property type="molecule type" value="Genomic_DNA"/>
</dbReference>
<evidence type="ECO:0000256" key="1">
    <source>
        <dbReference type="ARBA" id="ARBA00023015"/>
    </source>
</evidence>
<evidence type="ECO:0000313" key="7">
    <source>
        <dbReference type="EMBL" id="TVU50805.1"/>
    </source>
</evidence>
<dbReference type="Proteomes" id="UP000324897">
    <property type="component" value="Chromosome 6"/>
</dbReference>
<dbReference type="GO" id="GO:0003677">
    <property type="term" value="F:DNA binding"/>
    <property type="evidence" value="ECO:0007669"/>
    <property type="project" value="UniProtKB-KW"/>
</dbReference>
<evidence type="ECO:0000256" key="4">
    <source>
        <dbReference type="ARBA" id="ARBA00023242"/>
    </source>
</evidence>
<keyword evidence="2" id="KW-0238">DNA-binding</keyword>
<name>A0A5J9WSG1_9POAL</name>
<protein>
    <recommendedName>
        <fullName evidence="6">NAC domain-containing protein</fullName>
    </recommendedName>
</protein>
<dbReference type="Pfam" id="PF02365">
    <property type="entry name" value="NAM"/>
    <property type="match status" value="1"/>
</dbReference>
<dbReference type="Gene3D" id="2.170.150.80">
    <property type="entry name" value="NAC domain"/>
    <property type="match status" value="1"/>
</dbReference>
<dbReference type="InterPro" id="IPR003441">
    <property type="entry name" value="NAC-dom"/>
</dbReference>
<evidence type="ECO:0000256" key="2">
    <source>
        <dbReference type="ARBA" id="ARBA00023125"/>
    </source>
</evidence>
<proteinExistence type="predicted"/>
<feature type="compositionally biased region" description="Basic and acidic residues" evidence="5">
    <location>
        <begin position="144"/>
        <end position="159"/>
    </location>
</feature>
<reference evidence="7 8" key="1">
    <citation type="journal article" date="2019" name="Sci. Rep.">
        <title>A high-quality genome of Eragrostis curvula grass provides insights into Poaceae evolution and supports new strategies to enhance forage quality.</title>
        <authorList>
            <person name="Carballo J."/>
            <person name="Santos B.A.C.M."/>
            <person name="Zappacosta D."/>
            <person name="Garbus I."/>
            <person name="Selva J.P."/>
            <person name="Gallo C.A."/>
            <person name="Diaz A."/>
            <person name="Albertini E."/>
            <person name="Caccamo M."/>
            <person name="Echenique V."/>
        </authorList>
    </citation>
    <scope>NUCLEOTIDE SEQUENCE [LARGE SCALE GENOMIC DNA]</scope>
    <source>
        <strain evidence="8">cv. Victoria</strain>
        <tissue evidence="7">Leaf</tissue>
    </source>
</reference>
<gene>
    <name evidence="7" type="ORF">EJB05_02195</name>
</gene>
<comment type="caution">
    <text evidence="7">The sequence shown here is derived from an EMBL/GenBank/DDBJ whole genome shotgun (WGS) entry which is preliminary data.</text>
</comment>